<evidence type="ECO:0000313" key="2">
    <source>
        <dbReference type="EMBL" id="REH47278.1"/>
    </source>
</evidence>
<dbReference type="AlphaFoldDB" id="A0A3E0HLK8"/>
<dbReference type="EMBL" id="QUNO01000006">
    <property type="protein sequence ID" value="REH47278.1"/>
    <property type="molecule type" value="Genomic_DNA"/>
</dbReference>
<feature type="region of interest" description="Disordered" evidence="1">
    <location>
        <begin position="22"/>
        <end position="50"/>
    </location>
</feature>
<protein>
    <submittedName>
        <fullName evidence="2">Uncharacterized protein</fullName>
    </submittedName>
</protein>
<sequence length="205" mass="22182">MLHDGMTEGPLAALREAVERTRAVTRDRPPTGLGHDDADDNAGTIDTDSARDFDPLPLLTALHEAGARVAVIGQVAGILHGSRELTGDLDLLWDGDPAQAEALAEAFTAVGAELVDDDGRPVPLTPQAFLLPKVQFESCNASGDCCTVALPWGTLPVREFLDRALTVSGPDGLEVRYLRREDLIAMRREVGRPKDLRRAEELERL</sequence>
<reference evidence="2 3" key="1">
    <citation type="submission" date="2018-08" db="EMBL/GenBank/DDBJ databases">
        <title>Genomic Encyclopedia of Archaeal and Bacterial Type Strains, Phase II (KMG-II): from individual species to whole genera.</title>
        <authorList>
            <person name="Goeker M."/>
        </authorList>
    </citation>
    <scope>NUCLEOTIDE SEQUENCE [LARGE SCALE GENOMIC DNA]</scope>
    <source>
        <strain evidence="2 3">DSM 45791</strain>
    </source>
</reference>
<dbReference type="Proteomes" id="UP000256269">
    <property type="component" value="Unassembled WGS sequence"/>
</dbReference>
<gene>
    <name evidence="2" type="ORF">BCF44_106443</name>
</gene>
<keyword evidence="3" id="KW-1185">Reference proteome</keyword>
<organism evidence="2 3">
    <name type="scientific">Kutzneria buriramensis</name>
    <dbReference type="NCBI Taxonomy" id="1045776"/>
    <lineage>
        <taxon>Bacteria</taxon>
        <taxon>Bacillati</taxon>
        <taxon>Actinomycetota</taxon>
        <taxon>Actinomycetes</taxon>
        <taxon>Pseudonocardiales</taxon>
        <taxon>Pseudonocardiaceae</taxon>
        <taxon>Kutzneria</taxon>
    </lineage>
</organism>
<dbReference type="Gene3D" id="3.30.460.40">
    <property type="match status" value="1"/>
</dbReference>
<accession>A0A3E0HLK8</accession>
<evidence type="ECO:0000313" key="3">
    <source>
        <dbReference type="Proteomes" id="UP000256269"/>
    </source>
</evidence>
<dbReference type="InterPro" id="IPR043519">
    <property type="entry name" value="NT_sf"/>
</dbReference>
<name>A0A3E0HLK8_9PSEU</name>
<proteinExistence type="predicted"/>
<evidence type="ECO:0000256" key="1">
    <source>
        <dbReference type="SAM" id="MobiDB-lite"/>
    </source>
</evidence>
<dbReference type="SUPFAM" id="SSF81301">
    <property type="entry name" value="Nucleotidyltransferase"/>
    <property type="match status" value="1"/>
</dbReference>
<comment type="caution">
    <text evidence="2">The sequence shown here is derived from an EMBL/GenBank/DDBJ whole genome shotgun (WGS) entry which is preliminary data.</text>
</comment>